<feature type="domain" description="Serine aminopeptidase S33" evidence="1">
    <location>
        <begin position="52"/>
        <end position="309"/>
    </location>
</feature>
<protein>
    <submittedName>
        <fullName evidence="2">Alpha/beta fold hydrolase</fullName>
    </submittedName>
</protein>
<evidence type="ECO:0000313" key="2">
    <source>
        <dbReference type="EMBL" id="MDD1793489.1"/>
    </source>
</evidence>
<name>A0ABT5QZQ2_9GAMM</name>
<dbReference type="Pfam" id="PF12146">
    <property type="entry name" value="Hydrolase_4"/>
    <property type="match status" value="1"/>
</dbReference>
<dbReference type="GO" id="GO:0016787">
    <property type="term" value="F:hydrolase activity"/>
    <property type="evidence" value="ECO:0007669"/>
    <property type="project" value="UniProtKB-KW"/>
</dbReference>
<dbReference type="EMBL" id="JAJUBC010000010">
    <property type="protein sequence ID" value="MDD1793489.1"/>
    <property type="molecule type" value="Genomic_DNA"/>
</dbReference>
<reference evidence="2" key="1">
    <citation type="submission" date="2021-12" db="EMBL/GenBank/DDBJ databases">
        <title>Enterovibrio ZSDZ35 sp. nov. and Enterovibrio ZSDZ42 sp. nov., isolated from coastal seawater in Qingdao.</title>
        <authorList>
            <person name="Zhang P."/>
        </authorList>
    </citation>
    <scope>NUCLEOTIDE SEQUENCE</scope>
    <source>
        <strain evidence="2">ZSDZ42</strain>
    </source>
</reference>
<evidence type="ECO:0000259" key="1">
    <source>
        <dbReference type="Pfam" id="PF12146"/>
    </source>
</evidence>
<accession>A0ABT5QZQ2</accession>
<dbReference type="PANTHER" id="PTHR11614">
    <property type="entry name" value="PHOSPHOLIPASE-RELATED"/>
    <property type="match status" value="1"/>
</dbReference>
<gene>
    <name evidence="2" type="ORF">LRP50_10155</name>
</gene>
<keyword evidence="2" id="KW-0378">Hydrolase</keyword>
<evidence type="ECO:0000313" key="3">
    <source>
        <dbReference type="Proteomes" id="UP001149400"/>
    </source>
</evidence>
<dbReference type="InterPro" id="IPR029058">
    <property type="entry name" value="AB_hydrolase_fold"/>
</dbReference>
<dbReference type="Gene3D" id="3.40.50.1820">
    <property type="entry name" value="alpha/beta hydrolase"/>
    <property type="match status" value="1"/>
</dbReference>
<dbReference type="RefSeq" id="WP_274164350.1">
    <property type="nucleotide sequence ID" value="NZ_JAJUBC010000010.1"/>
</dbReference>
<dbReference type="InterPro" id="IPR022742">
    <property type="entry name" value="Hydrolase_4"/>
</dbReference>
<dbReference type="SUPFAM" id="SSF53474">
    <property type="entry name" value="alpha/beta-Hydrolases"/>
    <property type="match status" value="1"/>
</dbReference>
<proteinExistence type="predicted"/>
<dbReference type="Proteomes" id="UP001149400">
    <property type="component" value="Unassembled WGS sequence"/>
</dbReference>
<dbReference type="InterPro" id="IPR051044">
    <property type="entry name" value="MAG_DAG_Lipase"/>
</dbReference>
<sequence length="335" mass="38195">MSIERPFLFSREDELNNTMTDQIAPFWATRQQGQVIGQDGLRLKWCAFTKPEHTRAIVVVNGRIESVEKYQEVFFDLFQQGYDVYSCDHRGQGHSHRLVTGSDIGHVVEFEHYVDDLETFIDEVVTQKPHQQRMILAHSMGGAISTLYAARKPAAIDALVLSAPMFGINLSPLLQKAAKPLCRLLSEIHHPAGYAPGQVPYWLKPFKHNLLTSSHPRYQWFRDLYEDNSTLKVGGPSTQWIWQSLSACERALDAANIIDMPILLMQAARDEVVCNHAMFEFHRKRQAASLPIQFEIVADSRHELLFEKDPIRDAALSLCLKFFNDMDTTPLEQSA</sequence>
<keyword evidence="3" id="KW-1185">Reference proteome</keyword>
<comment type="caution">
    <text evidence="2">The sequence shown here is derived from an EMBL/GenBank/DDBJ whole genome shotgun (WGS) entry which is preliminary data.</text>
</comment>
<organism evidence="2 3">
    <name type="scientific">Enterovibrio gelatinilyticus</name>
    <dbReference type="NCBI Taxonomy" id="2899819"/>
    <lineage>
        <taxon>Bacteria</taxon>
        <taxon>Pseudomonadati</taxon>
        <taxon>Pseudomonadota</taxon>
        <taxon>Gammaproteobacteria</taxon>
        <taxon>Vibrionales</taxon>
        <taxon>Vibrionaceae</taxon>
        <taxon>Enterovibrio</taxon>
    </lineage>
</organism>